<feature type="non-terminal residue" evidence="1">
    <location>
        <position position="988"/>
    </location>
</feature>
<dbReference type="EMBL" id="ASPP01044172">
    <property type="protein sequence ID" value="ETN99354.1"/>
    <property type="molecule type" value="Genomic_DNA"/>
</dbReference>
<organism evidence="1 2">
    <name type="scientific">Reticulomyxa filosa</name>
    <dbReference type="NCBI Taxonomy" id="46433"/>
    <lineage>
        <taxon>Eukaryota</taxon>
        <taxon>Sar</taxon>
        <taxon>Rhizaria</taxon>
        <taxon>Retaria</taxon>
        <taxon>Foraminifera</taxon>
        <taxon>Monothalamids</taxon>
        <taxon>Reticulomyxidae</taxon>
        <taxon>Reticulomyxa</taxon>
    </lineage>
</organism>
<dbReference type="AlphaFoldDB" id="X6LF52"/>
<evidence type="ECO:0000313" key="2">
    <source>
        <dbReference type="Proteomes" id="UP000023152"/>
    </source>
</evidence>
<keyword evidence="2" id="KW-1185">Reference proteome</keyword>
<accession>X6LF52</accession>
<dbReference type="Proteomes" id="UP000023152">
    <property type="component" value="Unassembled WGS sequence"/>
</dbReference>
<reference evidence="1 2" key="1">
    <citation type="journal article" date="2013" name="Curr. Biol.">
        <title>The Genome of the Foraminiferan Reticulomyxa filosa.</title>
        <authorList>
            <person name="Glockner G."/>
            <person name="Hulsmann N."/>
            <person name="Schleicher M."/>
            <person name="Noegel A.A."/>
            <person name="Eichinger L."/>
            <person name="Gallinger C."/>
            <person name="Pawlowski J."/>
            <person name="Sierra R."/>
            <person name="Euteneuer U."/>
            <person name="Pillet L."/>
            <person name="Moustafa A."/>
            <person name="Platzer M."/>
            <person name="Groth M."/>
            <person name="Szafranski K."/>
            <person name="Schliwa M."/>
        </authorList>
    </citation>
    <scope>NUCLEOTIDE SEQUENCE [LARGE SCALE GENOMIC DNA]</scope>
</reference>
<protein>
    <submittedName>
        <fullName evidence="1">Uncharacterized protein</fullName>
    </submittedName>
</protein>
<sequence>MITTSVSIEEVTQCFDICYNCFPDKVLACTEFLDLCINNRSKIHELATNENLCNPEYFENTMETLDNCRDMKFQGLVSALRMVCDNFHTKIWDVHFQSMSDLACAILALPSSHNEFVVKFSAYCNEDLSRISFYVEEAGNLQNQQSFDFIHAAMERGYWTFATCEQVLQFYTHKSNQAHTSLDTKDFLLHVDNTTMDYEKLERNIDRVLLGYSREHLKKAKKLVKRLEICKEISSYRIEFWQKGGKKEHEVTKLQTKEKTQVFRNKKLEWQQRLQKWNTTRMSLREKYPSLNYFCFCELRLLIKKLDDILLSDQSLWELHASRHIVPLLQRLDHQYSNGLTFLQEWKKVSISTALESKDQHDDNGYTDVEELGRIMDVIWKHSKNNQFTDIFTRYLLDAGKPHLIIEQSINVFYVYGLFQSFGMVPRAEHIVICKSTTLEEEIECLLFRAIIAAKTAINKKAPLYCLMLPENLPEEETAKKVVKLFHLLLLSETALQKLGAIPYSLVIISASPNNALCHTLLPFRFHRPISLFEQTAQSIFSQMYCNDWTSFVAQKDVNKKPFVQLYTSKCVGMGKSYKIRKDCEKASQRVCIAFNSEDIEWKFLVHNFWRYHPSQSDLAIVPNRQISDHDIIAFHLDLSSSISTEINNFLFELLFLQHVNTGQNILECFHVNHNMAFFIEIPSKLSIDKQTPQQLLYTLFGPIAFPILDVNTKNNPYVYGQEAQYALKWIREFNANCLKKYDPNPKNIQDLKLNEIREFIQNKLPVIASSTYLHQTSFFRYCFQQFLPIAQSEYIQNSVWIDGNGSCSNVPFKHMITKSVLQIAEDLSARLFGNTNAKELGDESAGEEEFFPCKKWRDSKDPLFLCNNDEGDKNSEATFSLLISDIEIIAKELLDVFKQLGFLLFDWNDDIQKREDAVERMTESIESDQNKKRERAELLFRVLGVPLALREGIEKELCAGEFAHYVLTFDNILKMVAIAQQIRLDTP</sequence>
<comment type="caution">
    <text evidence="1">The sequence shown here is derived from an EMBL/GenBank/DDBJ whole genome shotgun (WGS) entry which is preliminary data.</text>
</comment>
<dbReference type="OrthoDB" id="6142015at2759"/>
<evidence type="ECO:0000313" key="1">
    <source>
        <dbReference type="EMBL" id="ETN99354.1"/>
    </source>
</evidence>
<proteinExistence type="predicted"/>
<gene>
    <name evidence="1" type="ORF">RFI_38127</name>
</gene>
<name>X6LF52_RETFI</name>